<dbReference type="UniPathway" id="UPA00603">
    <property type="reaction ID" value="UER00660"/>
</dbReference>
<dbReference type="InterPro" id="IPR006680">
    <property type="entry name" value="Amidohydro-rel"/>
</dbReference>
<dbReference type="InterPro" id="IPR051607">
    <property type="entry name" value="Metallo-dep_hydrolases"/>
</dbReference>
<keyword evidence="11" id="KW-1185">Reference proteome</keyword>
<evidence type="ECO:0000259" key="9">
    <source>
        <dbReference type="Pfam" id="PF01979"/>
    </source>
</evidence>
<comment type="pathway">
    <text evidence="1 8">Purine metabolism; guanine degradation; xanthine from guanine: step 1/1.</text>
</comment>
<evidence type="ECO:0000313" key="11">
    <source>
        <dbReference type="Proteomes" id="UP000228945"/>
    </source>
</evidence>
<sequence>MSNVRAYRAALVHFSDDPRAAGPEACIHHPDGLLLVEDGHVAACGDWRTLSATLPADVPVEHLPGRLLTPGFVDAHVHFPQTDMIGAPSGQLLDWLETRTFPTERAFADLAHARDTAKAFVAELLRNGTTTALVFGSVHRAATEALFEAADGLDMRLIAGKSLMDLGPEGLNETVEAGRADTEALIRDWSRRGRLGYAVTPRYALSSTPAQLEDAGRILARHDHVWMQTHLAENPGEVRLVGQAYPDACDYLDVYDRFGLVGPRSVFAHAVHMTDRSLHRMAKAGAAIAHCPTSNLFLGSGLYDLARVDAHGVRTGLGTDIGAGTSFSILSTAGCACQVAKLRGGALDPVRALYLATLGGARTLGLNDRIGSFRPGAEADFVALDPGATPLMARRTAGVSDLADLLSALMILGDDRAVARTWIAGRVAHDRG</sequence>
<evidence type="ECO:0000256" key="7">
    <source>
        <dbReference type="NCBIfam" id="TIGR02967"/>
    </source>
</evidence>
<organism evidence="10 11">
    <name type="scientific">Caulobacter mirabilis</name>
    <dbReference type="NCBI Taxonomy" id="69666"/>
    <lineage>
        <taxon>Bacteria</taxon>
        <taxon>Pseudomonadati</taxon>
        <taxon>Pseudomonadota</taxon>
        <taxon>Alphaproteobacteria</taxon>
        <taxon>Caulobacterales</taxon>
        <taxon>Caulobacteraceae</taxon>
        <taxon>Caulobacter</taxon>
    </lineage>
</organism>
<evidence type="ECO:0000256" key="1">
    <source>
        <dbReference type="ARBA" id="ARBA00004984"/>
    </source>
</evidence>
<keyword evidence="6 8" id="KW-0862">Zinc</keyword>
<dbReference type="SUPFAM" id="SSF51556">
    <property type="entry name" value="Metallo-dependent hydrolases"/>
    <property type="match status" value="1"/>
</dbReference>
<dbReference type="PANTHER" id="PTHR11271">
    <property type="entry name" value="GUANINE DEAMINASE"/>
    <property type="match status" value="1"/>
</dbReference>
<dbReference type="GO" id="GO:0008270">
    <property type="term" value="F:zinc ion binding"/>
    <property type="evidence" value="ECO:0007669"/>
    <property type="project" value="UniProtKB-UniRule"/>
</dbReference>
<evidence type="ECO:0000313" key="10">
    <source>
        <dbReference type="EMBL" id="ATQ44553.1"/>
    </source>
</evidence>
<dbReference type="GO" id="GO:0006147">
    <property type="term" value="P:guanine catabolic process"/>
    <property type="evidence" value="ECO:0007669"/>
    <property type="project" value="UniProtKB-UniRule"/>
</dbReference>
<dbReference type="RefSeq" id="WP_099623801.1">
    <property type="nucleotide sequence ID" value="NZ_CP024201.1"/>
</dbReference>
<feature type="domain" description="Amidohydrolase-related" evidence="9">
    <location>
        <begin position="68"/>
        <end position="427"/>
    </location>
</feature>
<comment type="similarity">
    <text evidence="2 8">Belongs to the metallo-dependent hydrolases superfamily. ATZ/TRZ family.</text>
</comment>
<evidence type="ECO:0000256" key="6">
    <source>
        <dbReference type="ARBA" id="ARBA00022833"/>
    </source>
</evidence>
<dbReference type="Proteomes" id="UP000228945">
    <property type="component" value="Chromosome"/>
</dbReference>
<dbReference type="AlphaFoldDB" id="A0A2D2B2S1"/>
<dbReference type="PANTHER" id="PTHR11271:SF6">
    <property type="entry name" value="GUANINE DEAMINASE"/>
    <property type="match status" value="1"/>
</dbReference>
<dbReference type="GO" id="GO:0008892">
    <property type="term" value="F:guanine deaminase activity"/>
    <property type="evidence" value="ECO:0007669"/>
    <property type="project" value="UniProtKB-UniRule"/>
</dbReference>
<evidence type="ECO:0000256" key="3">
    <source>
        <dbReference type="ARBA" id="ARBA00012781"/>
    </source>
</evidence>
<evidence type="ECO:0000256" key="8">
    <source>
        <dbReference type="RuleBase" id="RU366009"/>
    </source>
</evidence>
<dbReference type="KEGG" id="cmb:CSW64_20255"/>
<dbReference type="InterPro" id="IPR011059">
    <property type="entry name" value="Metal-dep_hydrolase_composite"/>
</dbReference>
<keyword evidence="5 8" id="KW-0378">Hydrolase</keyword>
<dbReference type="OrthoDB" id="9796020at2"/>
<comment type="cofactor">
    <cofactor evidence="8">
        <name>Zn(2+)</name>
        <dbReference type="ChEBI" id="CHEBI:29105"/>
    </cofactor>
    <text evidence="8">Binds 1 zinc ion per subunit.</text>
</comment>
<dbReference type="Pfam" id="PF01979">
    <property type="entry name" value="Amidohydro_1"/>
    <property type="match status" value="1"/>
</dbReference>
<dbReference type="GO" id="GO:0005829">
    <property type="term" value="C:cytosol"/>
    <property type="evidence" value="ECO:0007669"/>
    <property type="project" value="TreeGrafter"/>
</dbReference>
<dbReference type="SUPFAM" id="SSF51338">
    <property type="entry name" value="Composite domain of metallo-dependent hydrolases"/>
    <property type="match status" value="2"/>
</dbReference>
<evidence type="ECO:0000256" key="2">
    <source>
        <dbReference type="ARBA" id="ARBA00006745"/>
    </source>
</evidence>
<protein>
    <recommendedName>
        <fullName evidence="3 7">Guanine deaminase</fullName>
        <shortName evidence="8">Guanase</shortName>
        <ecNumber evidence="3 7">3.5.4.3</ecNumber>
    </recommendedName>
    <alternativeName>
        <fullName evidence="8">Guanine aminohydrolase</fullName>
    </alternativeName>
</protein>
<dbReference type="EMBL" id="CP024201">
    <property type="protein sequence ID" value="ATQ44553.1"/>
    <property type="molecule type" value="Genomic_DNA"/>
</dbReference>
<comment type="function">
    <text evidence="8">Catalyzes the hydrolytic deamination of guanine, producing xanthine and ammonia.</text>
</comment>
<dbReference type="NCBIfam" id="TIGR02967">
    <property type="entry name" value="guan_deamin"/>
    <property type="match status" value="1"/>
</dbReference>
<accession>A0A2D2B2S1</accession>
<dbReference type="EC" id="3.5.4.3" evidence="3 7"/>
<keyword evidence="4 8" id="KW-0479">Metal-binding</keyword>
<dbReference type="Gene3D" id="3.20.20.140">
    <property type="entry name" value="Metal-dependent hydrolases"/>
    <property type="match status" value="1"/>
</dbReference>
<reference evidence="10 11" key="1">
    <citation type="submission" date="2017-10" db="EMBL/GenBank/DDBJ databases">
        <title>Genome sequence of Caulobacter mirabilis FWC38.</title>
        <authorList>
            <person name="Fiebig A."/>
            <person name="Crosson S."/>
        </authorList>
    </citation>
    <scope>NUCLEOTIDE SEQUENCE [LARGE SCALE GENOMIC DNA]</scope>
    <source>
        <strain evidence="10 11">FWC 38</strain>
    </source>
</reference>
<dbReference type="InterPro" id="IPR014311">
    <property type="entry name" value="Guanine_deaminase"/>
</dbReference>
<name>A0A2D2B2S1_9CAUL</name>
<dbReference type="NCBIfam" id="NF006679">
    <property type="entry name" value="PRK09228.1"/>
    <property type="match status" value="1"/>
</dbReference>
<comment type="catalytic activity">
    <reaction evidence="8">
        <text>guanine + H2O + H(+) = xanthine + NH4(+)</text>
        <dbReference type="Rhea" id="RHEA:14665"/>
        <dbReference type="ChEBI" id="CHEBI:15377"/>
        <dbReference type="ChEBI" id="CHEBI:15378"/>
        <dbReference type="ChEBI" id="CHEBI:16235"/>
        <dbReference type="ChEBI" id="CHEBI:17712"/>
        <dbReference type="ChEBI" id="CHEBI:28938"/>
        <dbReference type="EC" id="3.5.4.3"/>
    </reaction>
</comment>
<gene>
    <name evidence="10" type="primary">guaD</name>
    <name evidence="10" type="ORF">CSW64_20255</name>
</gene>
<proteinExistence type="inferred from homology"/>
<dbReference type="InterPro" id="IPR032466">
    <property type="entry name" value="Metal_Hydrolase"/>
</dbReference>
<evidence type="ECO:0000256" key="4">
    <source>
        <dbReference type="ARBA" id="ARBA00022723"/>
    </source>
</evidence>
<dbReference type="Gene3D" id="2.30.40.10">
    <property type="entry name" value="Urease, subunit C, domain 1"/>
    <property type="match status" value="1"/>
</dbReference>
<evidence type="ECO:0000256" key="5">
    <source>
        <dbReference type="ARBA" id="ARBA00022801"/>
    </source>
</evidence>